<dbReference type="AlphaFoldDB" id="A0A1M4TUU2"/>
<keyword evidence="2" id="KW-0812">Transmembrane</keyword>
<feature type="transmembrane region" description="Helical" evidence="2">
    <location>
        <begin position="34"/>
        <end position="55"/>
    </location>
</feature>
<protein>
    <submittedName>
        <fullName evidence="3">Uncharacterized protein</fullName>
    </submittedName>
</protein>
<evidence type="ECO:0000313" key="4">
    <source>
        <dbReference type="Proteomes" id="UP000184501"/>
    </source>
</evidence>
<organism evidence="3 4">
    <name type="scientific">Streptoalloteichus hindustanus</name>
    <dbReference type="NCBI Taxonomy" id="2017"/>
    <lineage>
        <taxon>Bacteria</taxon>
        <taxon>Bacillati</taxon>
        <taxon>Actinomycetota</taxon>
        <taxon>Actinomycetes</taxon>
        <taxon>Pseudonocardiales</taxon>
        <taxon>Pseudonocardiaceae</taxon>
        <taxon>Streptoalloteichus</taxon>
    </lineage>
</organism>
<keyword evidence="2" id="KW-1133">Transmembrane helix</keyword>
<dbReference type="EMBL" id="FQVN01000001">
    <property type="protein sequence ID" value="SHE48186.1"/>
    <property type="molecule type" value="Genomic_DNA"/>
</dbReference>
<dbReference type="Proteomes" id="UP000184501">
    <property type="component" value="Unassembled WGS sequence"/>
</dbReference>
<name>A0A1M4TUU2_STRHI</name>
<sequence length="93" mass="10078">MGEPDTANRANRANLNGGGEALPAPEGRAKEVGAVLYLLAVIGAATVGILMWRAFGPSTLPPRSTRRAPVAPDDDPEFLRKLDERVRRRDEDQ</sequence>
<evidence type="ECO:0000313" key="3">
    <source>
        <dbReference type="EMBL" id="SHE48186.1"/>
    </source>
</evidence>
<dbReference type="STRING" id="2017.SAMN05444320_101204"/>
<proteinExistence type="predicted"/>
<feature type="compositionally biased region" description="Basic and acidic residues" evidence="1">
    <location>
        <begin position="77"/>
        <end position="93"/>
    </location>
</feature>
<keyword evidence="2" id="KW-0472">Membrane</keyword>
<accession>A0A1M4TUU2</accession>
<feature type="region of interest" description="Disordered" evidence="1">
    <location>
        <begin position="57"/>
        <end position="93"/>
    </location>
</feature>
<reference evidence="3 4" key="1">
    <citation type="submission" date="2016-11" db="EMBL/GenBank/DDBJ databases">
        <authorList>
            <person name="Jaros S."/>
            <person name="Januszkiewicz K."/>
            <person name="Wedrychowicz H."/>
        </authorList>
    </citation>
    <scope>NUCLEOTIDE SEQUENCE [LARGE SCALE GENOMIC DNA]</scope>
    <source>
        <strain evidence="3 4">DSM 44523</strain>
    </source>
</reference>
<gene>
    <name evidence="3" type="ORF">SAMN05444320_101204</name>
</gene>
<evidence type="ECO:0000256" key="2">
    <source>
        <dbReference type="SAM" id="Phobius"/>
    </source>
</evidence>
<feature type="region of interest" description="Disordered" evidence="1">
    <location>
        <begin position="1"/>
        <end position="25"/>
    </location>
</feature>
<evidence type="ECO:0000256" key="1">
    <source>
        <dbReference type="SAM" id="MobiDB-lite"/>
    </source>
</evidence>
<keyword evidence="4" id="KW-1185">Reference proteome</keyword>